<name>A0ABY8RHM5_9FLAO</name>
<dbReference type="InterPro" id="IPR005901">
    <property type="entry name" value="GLPGLI"/>
</dbReference>
<dbReference type="RefSeq" id="WP_282905876.1">
    <property type="nucleotide sequence ID" value="NZ_CP124855.1"/>
</dbReference>
<reference evidence="1 2" key="1">
    <citation type="submission" date="2023-05" db="EMBL/GenBank/DDBJ databases">
        <title>Genomic insight into Chryseobacterium sp. wdc7 isolated forest soil (Gotjawal).</title>
        <authorList>
            <person name="Park S.-J."/>
        </authorList>
    </citation>
    <scope>NUCLEOTIDE SEQUENCE [LARGE SCALE GENOMIC DNA]</scope>
    <source>
        <strain evidence="2">wdc7</strain>
    </source>
</reference>
<dbReference type="NCBIfam" id="TIGR01200">
    <property type="entry name" value="GLPGLI"/>
    <property type="match status" value="1"/>
</dbReference>
<protein>
    <submittedName>
        <fullName evidence="1">GLPGLI family protein</fullName>
    </submittedName>
</protein>
<dbReference type="EMBL" id="CP124855">
    <property type="protein sequence ID" value="WHF52599.1"/>
    <property type="molecule type" value="Genomic_DNA"/>
</dbReference>
<organism evidence="1 2">
    <name type="scientific">Chryseobacterium gotjawalense</name>
    <dbReference type="NCBI Taxonomy" id="3042315"/>
    <lineage>
        <taxon>Bacteria</taxon>
        <taxon>Pseudomonadati</taxon>
        <taxon>Bacteroidota</taxon>
        <taxon>Flavobacteriia</taxon>
        <taxon>Flavobacteriales</taxon>
        <taxon>Weeksellaceae</taxon>
        <taxon>Chryseobacterium group</taxon>
        <taxon>Chryseobacterium</taxon>
    </lineage>
</organism>
<evidence type="ECO:0000313" key="2">
    <source>
        <dbReference type="Proteomes" id="UP001241656"/>
    </source>
</evidence>
<dbReference type="Proteomes" id="UP001241656">
    <property type="component" value="Chromosome"/>
</dbReference>
<sequence length="278" mass="32746">MKKIFSALMLFSFLISFSQYRFHYRYSFIPDGNKKDSIVQDIMTLDVDLSKKESNFYNDAKRYNDSILSKNGAAAVQRLFFLQHNSNLTYNITKDLLKDKMIYHTVYSGIRMKITEKSRPKWALANEEKKIRDYLCQKAETNFKGRNWIAWFTKEIPVSEGPYKFSGLPGLIVEIYDEEKNHEFSLVEVKKNKNAELHDFSKKEKEITQMQLNKLIDDGYKDPNANIKEMHISNSNYTFLLNDGNILKIRKGIKNLDSELSKQMRRMTNSIEIEKRLN</sequence>
<evidence type="ECO:0000313" key="1">
    <source>
        <dbReference type="EMBL" id="WHF52599.1"/>
    </source>
</evidence>
<proteinExistence type="predicted"/>
<gene>
    <name evidence="1" type="ORF">QGN23_04805</name>
</gene>
<accession>A0ABY8RHM5</accession>
<keyword evidence="2" id="KW-1185">Reference proteome</keyword>
<dbReference type="Pfam" id="PF09697">
    <property type="entry name" value="Porph_ging"/>
    <property type="match status" value="1"/>
</dbReference>